<evidence type="ECO:0000256" key="1">
    <source>
        <dbReference type="SAM" id="SignalP"/>
    </source>
</evidence>
<keyword evidence="1" id="KW-0732">Signal</keyword>
<proteinExistence type="predicted"/>
<dbReference type="Proteomes" id="UP000319931">
    <property type="component" value="Unassembled WGS sequence"/>
</dbReference>
<feature type="signal peptide" evidence="1">
    <location>
        <begin position="1"/>
        <end position="21"/>
    </location>
</feature>
<reference evidence="2 3" key="1">
    <citation type="journal article" date="2019" name="Environ. Microbiol.">
        <title>Species interactions and distinct microbial communities in high Arctic permafrost affected cryosols are associated with the CH4 and CO2 gas fluxes.</title>
        <authorList>
            <person name="Altshuler I."/>
            <person name="Hamel J."/>
            <person name="Turney S."/>
            <person name="Magnuson E."/>
            <person name="Levesque R."/>
            <person name="Greer C."/>
            <person name="Whyte L.G."/>
        </authorList>
    </citation>
    <scope>NUCLEOTIDE SEQUENCE [LARGE SCALE GENOMIC DNA]</scope>
    <source>
        <strain evidence="2 3">E6.1</strain>
    </source>
</reference>
<gene>
    <name evidence="2" type="ORF">EAH76_21245</name>
</gene>
<dbReference type="EMBL" id="RCZC01000009">
    <property type="protein sequence ID" value="TPG48328.1"/>
    <property type="molecule type" value="Genomic_DNA"/>
</dbReference>
<accession>A0A502FFY0</accession>
<evidence type="ECO:0000313" key="3">
    <source>
        <dbReference type="Proteomes" id="UP000319931"/>
    </source>
</evidence>
<name>A0A502FFY0_9SPHN</name>
<organism evidence="2 3">
    <name type="scientific">Sphingomonas glacialis</name>
    <dbReference type="NCBI Taxonomy" id="658225"/>
    <lineage>
        <taxon>Bacteria</taxon>
        <taxon>Pseudomonadati</taxon>
        <taxon>Pseudomonadota</taxon>
        <taxon>Alphaproteobacteria</taxon>
        <taxon>Sphingomonadales</taxon>
        <taxon>Sphingomonadaceae</taxon>
        <taxon>Sphingomonas</taxon>
    </lineage>
</organism>
<dbReference type="RefSeq" id="WP_140852270.1">
    <property type="nucleotide sequence ID" value="NZ_RCZC01000009.1"/>
</dbReference>
<keyword evidence="3" id="KW-1185">Reference proteome</keyword>
<protein>
    <submittedName>
        <fullName evidence="2">Uncharacterized protein</fullName>
    </submittedName>
</protein>
<dbReference type="AlphaFoldDB" id="A0A502FFY0"/>
<evidence type="ECO:0000313" key="2">
    <source>
        <dbReference type="EMBL" id="TPG48328.1"/>
    </source>
</evidence>
<feature type="chain" id="PRO_5021496144" evidence="1">
    <location>
        <begin position="22"/>
        <end position="262"/>
    </location>
</feature>
<dbReference type="OrthoDB" id="4334655at2"/>
<comment type="caution">
    <text evidence="2">The sequence shown here is derived from an EMBL/GenBank/DDBJ whole genome shotgun (WGS) entry which is preliminary data.</text>
</comment>
<sequence length="262" mass="27726">MVLRTLLLSLLAIVPPATAYAAPAPAPATVDLSAGRSLDETYRHEFGLCDAKDRFRGHRVHGCRNDPNAVTALRRLPDGTIAYVSKLAVDLDGSPFACSPEHGSMDQCPTALMLPDGRGGEVPVDADRIPYVVIPWEGPSDVEGQFTALTGVKAGDFGYVVHDGVTVPVIVADTGPFEKLGEGSIALHRALGRELCARRDKAGVCVRVVDPMESIQGDVVTVLFPGSARDDLTPATIARTIPVEVALLRAQAARRGPHHANG</sequence>